<evidence type="ECO:0000256" key="1">
    <source>
        <dbReference type="ARBA" id="ARBA00004123"/>
    </source>
</evidence>
<evidence type="ECO:0000313" key="10">
    <source>
        <dbReference type="EMBL" id="CAI6331744.1"/>
    </source>
</evidence>
<dbReference type="GO" id="GO:0000978">
    <property type="term" value="F:RNA polymerase II cis-regulatory region sequence-specific DNA binding"/>
    <property type="evidence" value="ECO:0007669"/>
    <property type="project" value="InterPro"/>
</dbReference>
<protein>
    <recommendedName>
        <fullName evidence="9">C2H2-type domain-containing protein</fullName>
    </recommendedName>
</protein>
<dbReference type="PANTHER" id="PTHR40626:SF11">
    <property type="entry name" value="ZINC FINGER PROTEIN YPR022C"/>
    <property type="match status" value="1"/>
</dbReference>
<comment type="subcellular location">
    <subcellularLocation>
        <location evidence="1">Nucleus</location>
    </subcellularLocation>
</comment>
<evidence type="ECO:0000256" key="6">
    <source>
        <dbReference type="ARBA" id="ARBA00023242"/>
    </source>
</evidence>
<feature type="domain" description="C2H2-type" evidence="9">
    <location>
        <begin position="69"/>
        <end position="98"/>
    </location>
</feature>
<evidence type="ECO:0000256" key="2">
    <source>
        <dbReference type="ARBA" id="ARBA00022723"/>
    </source>
</evidence>
<feature type="region of interest" description="Disordered" evidence="8">
    <location>
        <begin position="1"/>
        <end position="31"/>
    </location>
</feature>
<accession>A0A9W4U9C1</accession>
<dbReference type="InterPro" id="IPR036236">
    <property type="entry name" value="Znf_C2H2_sf"/>
</dbReference>
<feature type="region of interest" description="Disordered" evidence="8">
    <location>
        <begin position="254"/>
        <end position="280"/>
    </location>
</feature>
<keyword evidence="6" id="KW-0539">Nucleus</keyword>
<name>A0A9W4U9C1_9PLEO</name>
<dbReference type="Gene3D" id="3.30.160.60">
    <property type="entry name" value="Classic Zinc Finger"/>
    <property type="match status" value="1"/>
</dbReference>
<dbReference type="PROSITE" id="PS50157">
    <property type="entry name" value="ZINC_FINGER_C2H2_2"/>
    <property type="match status" value="2"/>
</dbReference>
<evidence type="ECO:0000313" key="11">
    <source>
        <dbReference type="Proteomes" id="UP001152607"/>
    </source>
</evidence>
<dbReference type="EMBL" id="CAOQHR010000003">
    <property type="protein sequence ID" value="CAI6331744.1"/>
    <property type="molecule type" value="Genomic_DNA"/>
</dbReference>
<evidence type="ECO:0000256" key="8">
    <source>
        <dbReference type="SAM" id="MobiDB-lite"/>
    </source>
</evidence>
<keyword evidence="4 7" id="KW-0863">Zinc-finger</keyword>
<evidence type="ECO:0000256" key="7">
    <source>
        <dbReference type="PROSITE-ProRule" id="PRU00042"/>
    </source>
</evidence>
<feature type="domain" description="C2H2-type" evidence="9">
    <location>
        <begin position="41"/>
        <end position="65"/>
    </location>
</feature>
<dbReference type="GO" id="GO:0005634">
    <property type="term" value="C:nucleus"/>
    <property type="evidence" value="ECO:0007669"/>
    <property type="project" value="UniProtKB-SubCell"/>
</dbReference>
<evidence type="ECO:0000256" key="4">
    <source>
        <dbReference type="ARBA" id="ARBA00022771"/>
    </source>
</evidence>
<dbReference type="PANTHER" id="PTHR40626">
    <property type="entry name" value="MIP31509P"/>
    <property type="match status" value="1"/>
</dbReference>
<sequence length="1411" mass="156285">MDQESDSAPTQTSGVPSQVPPADAEVRYTRTGRISKAKKQLKVHNCECGRSYTRAEHLRRHQKNHESTVLCDYPGCGKLFYRIDLLQRHQERHNESSAEAYEPGHLSASRISQTLSKESQSSVPAPAPVEGLETYLSSYLPSGFYPPSEQSLYPDVFLPPTGYGHIDLLPANYNSILDEQQNSSSSGLQSRQAFPHHIDHSVSLFKDPYLPQPGDSQAPLPLSAPTIFPPYPQHFRSVQKDVFAGEVGSFTKENIRSHRSEFDSPGQGHSKRRRDESKLPEAAAEQIATRVMNGRQDLSVSTTDDKLQMDKNVDPINKDVRLSARNNELFPAEAIQRSRGKSEPSASGGLAKLMMQHGGPPMPSLIPETLSPGASGGLAKLMMQHGGPPVPSPIPERLLPPLKRSRFPEPEETLWPPESEPDLPVPSDSGYRSGMGTDTASVCSANSTGSSLGLPHNFLQEFVAFFGDSLIEKAGARQWIGSVVARRSQEYIESWLNVLLKEYTHDLTASQSQEPSDPSGVRKPGKWNAQMQSQILVSATNLIRRYRPKITRYFCENADASPVSTGSLTARLKELGQQLSLSERFALFGKSTVHNHETKGTGIPEDDLEFEFHGDLNTVRDAMIASRAFDSLATKLRKSLYYDEVLQMQAIEERMESLLPRHTIHFHVNWTLKKFMHAQYGDDIPKIGSVIVLTGSALYAQATTCAEYTKQTWSHFGLFILACLDEVLSDCPLAALEGTDEINEFTYRDLKIGITNQTNGRLKITAEGSTSHLLVQLAQCLAWLGSALSVSPFGDDFAYCKPRLSDISSTSQVFIDYRHERLHKTEMPCWLPLFSGAAIAAGFPIPARADEIGLEIPVNLLADIAGVWHAVEYQGGVVMKGFSHMLVPIRKKDDKIQWHAISSRNANERLKYHEALSLCDERASPEEVNLDNFSQYRAIVGWCSVAESRLGSTLANYENIDYSGAEDVSTLLRCAGGSLGFQQFGTAALDFRFGVKDGKCHFQRSGPYRNIVSAAEKTPVLLYDTSEKRGWLVPASSVILHMIQHRHNLEPFETNGKRIDLDTSIGINLTAKEVLLQKESLPLSSDDDYTFKDAVLNIWSLLEFLVDQNITRERTSQGAPVKATFREFLHGFEFKAVVEERSPFRQKQSPIEKTNGGWPLLVRDIDALVLFADGFEDIIIPAEEANPGLCQTWGRVPKGRDYLTTSTQSLKDLYDVAGCRLTRKYLTSTRLRWHQGDTSLFGACDAPTSHSCKCNRLQRILPDSAVGKVLSPDFIVDKGAVIFGQSEPSGLGIRLKPAPKINGLYSQNNVPILPSKEKTEYNDSLFSDSDTCIQSGSDGTTGTNPSSLTSCTTDSSQSLHLGLNNSSSSASTLVETQKKRPFFLDIPSMFSSKKDDLYNFTESKAKRTKKT</sequence>
<feature type="region of interest" description="Disordered" evidence="8">
    <location>
        <begin position="403"/>
        <end position="424"/>
    </location>
</feature>
<keyword evidence="5" id="KW-0862">Zinc</keyword>
<dbReference type="SMART" id="SM00355">
    <property type="entry name" value="ZnF_C2H2"/>
    <property type="match status" value="2"/>
</dbReference>
<evidence type="ECO:0000259" key="9">
    <source>
        <dbReference type="PROSITE" id="PS50157"/>
    </source>
</evidence>
<gene>
    <name evidence="10" type="ORF">PDIGIT_LOCUS4772</name>
</gene>
<organism evidence="10 11">
    <name type="scientific">Periconia digitata</name>
    <dbReference type="NCBI Taxonomy" id="1303443"/>
    <lineage>
        <taxon>Eukaryota</taxon>
        <taxon>Fungi</taxon>
        <taxon>Dikarya</taxon>
        <taxon>Ascomycota</taxon>
        <taxon>Pezizomycotina</taxon>
        <taxon>Dothideomycetes</taxon>
        <taxon>Pleosporomycetidae</taxon>
        <taxon>Pleosporales</taxon>
        <taxon>Massarineae</taxon>
        <taxon>Periconiaceae</taxon>
        <taxon>Periconia</taxon>
    </lineage>
</organism>
<dbReference type="InterPro" id="IPR013087">
    <property type="entry name" value="Znf_C2H2_type"/>
</dbReference>
<dbReference type="SUPFAM" id="SSF57667">
    <property type="entry name" value="beta-beta-alpha zinc fingers"/>
    <property type="match status" value="1"/>
</dbReference>
<keyword evidence="2" id="KW-0479">Metal-binding</keyword>
<evidence type="ECO:0000256" key="5">
    <source>
        <dbReference type="ARBA" id="ARBA00022833"/>
    </source>
</evidence>
<dbReference type="GO" id="GO:0000981">
    <property type="term" value="F:DNA-binding transcription factor activity, RNA polymerase II-specific"/>
    <property type="evidence" value="ECO:0007669"/>
    <property type="project" value="InterPro"/>
</dbReference>
<dbReference type="InterPro" id="IPR051059">
    <property type="entry name" value="VerF-like"/>
</dbReference>
<proteinExistence type="predicted"/>
<reference evidence="10" key="1">
    <citation type="submission" date="2023-01" db="EMBL/GenBank/DDBJ databases">
        <authorList>
            <person name="Van Ghelder C."/>
            <person name="Rancurel C."/>
        </authorList>
    </citation>
    <scope>NUCLEOTIDE SEQUENCE</scope>
    <source>
        <strain evidence="10">CNCM I-4278</strain>
    </source>
</reference>
<comment type="caution">
    <text evidence="10">The sequence shown here is derived from an EMBL/GenBank/DDBJ whole genome shotgun (WGS) entry which is preliminary data.</text>
</comment>
<keyword evidence="11" id="KW-1185">Reference proteome</keyword>
<dbReference type="Proteomes" id="UP001152607">
    <property type="component" value="Unassembled WGS sequence"/>
</dbReference>
<feature type="compositionally biased region" description="Polar residues" evidence="8">
    <location>
        <begin position="1"/>
        <end position="16"/>
    </location>
</feature>
<dbReference type="GO" id="GO:0000785">
    <property type="term" value="C:chromatin"/>
    <property type="evidence" value="ECO:0007669"/>
    <property type="project" value="TreeGrafter"/>
</dbReference>
<dbReference type="GO" id="GO:0008270">
    <property type="term" value="F:zinc ion binding"/>
    <property type="evidence" value="ECO:0007669"/>
    <property type="project" value="UniProtKB-KW"/>
</dbReference>
<dbReference type="OrthoDB" id="1577640at2759"/>
<keyword evidence="3" id="KW-0677">Repeat</keyword>
<dbReference type="PROSITE" id="PS00028">
    <property type="entry name" value="ZINC_FINGER_C2H2_1"/>
    <property type="match status" value="1"/>
</dbReference>
<evidence type="ECO:0000256" key="3">
    <source>
        <dbReference type="ARBA" id="ARBA00022737"/>
    </source>
</evidence>